<sequence>MVCNDSSDDDSFECLSSSGDRKKGEYEELEMLTGNGHVSHEPNKCGQAIAAKVWEWRYFLVIAWPLMALIMAPFAYQLVVNALPLPKSPPHGTGSALAEDLFEAKFPYLVGMKMEMVVLKCREECKSAVSVMSQLHVESLKDMVLRFGQEYPGTIIDIRSYYTFGTKIDSNPMLSFDKQSILFVWSWRVNGTMKLTAQSFAKEMTKRVEILNGQQGDGPDTFDLAVTGPTFLNVAMKETVLHEVPIHEIETLWLPFGILALRLQSARLLLLALCSMPISILISFGFMYFVSTMLPVILYALVMMLMLCTALSFDYSLFTMTRYAEERRKGANMENAIATVITQSGHVVVVSGLVLTIAYGAMLVLPGAFKSFCVAACSMILCCIGVQMTFVPCLLGVFPWIGAGFENQGSEEEEIDAEDDVDFEDIDNGDTPATQISLKRVREFRKGIYYKVGGRLTQCPMNCLVPLAIYLATSPLTYRVLRYQMGHAYELQIPRGRKEWETSLQIQQDFPTSVGCMMPTLIIATNKLEEIPSTTFLPPLPQLKLNDSLGVPFDPEASPPNEDTEAPLDVRGQAFFDMNCDMVNMLIQHTRNKTFALKSGDFQSPTFYGEHEDGTVKCLNYDLTHYYRANYFTQKFMFTSRLMQKLWDQLVNEQHDAMLTLLTPKMDPFSAEAFRMTSDIRSLLLNASEAARQSGFGEITYMMFSPSAIMMDMIEVTHAKLFTAFLGCALVCFALIAVAFHAWLIPFKLLFTVILPITWAYGAALYTYEDGFLEWTGIPSLSPTYITNSGPAGLDWTVPMFTLTIMLGLALDYDVFLFERVWEFREEGFGDNESVQLALSATGPTITAAGLIFAFTFTSMMLGSMAITNQMGFVFIFSIVVDTFVVRTVLVPAMLSLSPCLNYWPSRMPEVKYTWLGK</sequence>
<proteinExistence type="inferred from homology"/>
<comment type="similarity">
    <text evidence="2">Belongs to the resistance-nodulation-cell division (RND) (TC 2.A.6) family. MmpL subfamily.</text>
</comment>
<feature type="transmembrane region" description="Helical" evidence="7">
    <location>
        <begin position="838"/>
        <end position="862"/>
    </location>
</feature>
<dbReference type="InterPro" id="IPR004869">
    <property type="entry name" value="MMPL_dom"/>
</dbReference>
<evidence type="ECO:0000256" key="3">
    <source>
        <dbReference type="ARBA" id="ARBA00022475"/>
    </source>
</evidence>
<dbReference type="Pfam" id="PF03176">
    <property type="entry name" value="MMPL"/>
    <property type="match status" value="2"/>
</dbReference>
<dbReference type="GO" id="GO:0005886">
    <property type="term" value="C:plasma membrane"/>
    <property type="evidence" value="ECO:0007669"/>
    <property type="project" value="UniProtKB-SubCell"/>
</dbReference>
<feature type="transmembrane region" description="Helical" evidence="7">
    <location>
        <begin position="336"/>
        <end position="362"/>
    </location>
</feature>
<feature type="transmembrane region" description="Helical" evidence="7">
    <location>
        <begin position="268"/>
        <end position="290"/>
    </location>
</feature>
<evidence type="ECO:0000256" key="1">
    <source>
        <dbReference type="ARBA" id="ARBA00004651"/>
    </source>
</evidence>
<evidence type="ECO:0000313" key="9">
    <source>
        <dbReference type="EMBL" id="CAJ1403192.1"/>
    </source>
</evidence>
<dbReference type="InterPro" id="IPR050545">
    <property type="entry name" value="Mycobact_MmpL"/>
</dbReference>
<organism evidence="9 10">
    <name type="scientific">Effrenium voratum</name>
    <dbReference type="NCBI Taxonomy" id="2562239"/>
    <lineage>
        <taxon>Eukaryota</taxon>
        <taxon>Sar</taxon>
        <taxon>Alveolata</taxon>
        <taxon>Dinophyceae</taxon>
        <taxon>Suessiales</taxon>
        <taxon>Symbiodiniaceae</taxon>
        <taxon>Effrenium</taxon>
    </lineage>
</organism>
<evidence type="ECO:0000256" key="7">
    <source>
        <dbReference type="SAM" id="Phobius"/>
    </source>
</evidence>
<keyword evidence="10" id="KW-1185">Reference proteome</keyword>
<feature type="transmembrane region" description="Helical" evidence="7">
    <location>
        <begin position="296"/>
        <end position="315"/>
    </location>
</feature>
<evidence type="ECO:0000256" key="4">
    <source>
        <dbReference type="ARBA" id="ARBA00022692"/>
    </source>
</evidence>
<evidence type="ECO:0000256" key="6">
    <source>
        <dbReference type="ARBA" id="ARBA00023136"/>
    </source>
</evidence>
<comment type="caution">
    <text evidence="9">The sequence shown here is derived from an EMBL/GenBank/DDBJ whole genome shotgun (WGS) entry which is preliminary data.</text>
</comment>
<evidence type="ECO:0000256" key="2">
    <source>
        <dbReference type="ARBA" id="ARBA00010157"/>
    </source>
</evidence>
<evidence type="ECO:0000313" key="10">
    <source>
        <dbReference type="Proteomes" id="UP001178507"/>
    </source>
</evidence>
<keyword evidence="5 7" id="KW-1133">Transmembrane helix</keyword>
<dbReference type="AlphaFoldDB" id="A0AA36NDK9"/>
<dbReference type="PANTHER" id="PTHR33406">
    <property type="entry name" value="MEMBRANE PROTEIN MJ1562-RELATED"/>
    <property type="match status" value="1"/>
</dbReference>
<keyword evidence="4 7" id="KW-0812">Transmembrane</keyword>
<gene>
    <name evidence="9" type="ORF">EVOR1521_LOCUS25923</name>
</gene>
<feature type="transmembrane region" description="Helical" evidence="7">
    <location>
        <begin position="368"/>
        <end position="401"/>
    </location>
</feature>
<comment type="subcellular location">
    <subcellularLocation>
        <location evidence="1">Cell membrane</location>
        <topology evidence="1">Multi-pass membrane protein</topology>
    </subcellularLocation>
</comment>
<dbReference type="SUPFAM" id="SSF82866">
    <property type="entry name" value="Multidrug efflux transporter AcrB transmembrane domain"/>
    <property type="match status" value="2"/>
</dbReference>
<name>A0AA36NDK9_9DINO</name>
<dbReference type="InterPro" id="IPR000731">
    <property type="entry name" value="SSD"/>
</dbReference>
<dbReference type="PROSITE" id="PS50156">
    <property type="entry name" value="SSD"/>
    <property type="match status" value="1"/>
</dbReference>
<feature type="transmembrane region" description="Helical" evidence="7">
    <location>
        <begin position="749"/>
        <end position="768"/>
    </location>
</feature>
<evidence type="ECO:0000259" key="8">
    <source>
        <dbReference type="PROSITE" id="PS50156"/>
    </source>
</evidence>
<dbReference type="Proteomes" id="UP001178507">
    <property type="component" value="Unassembled WGS sequence"/>
</dbReference>
<feature type="transmembrane region" description="Helical" evidence="7">
    <location>
        <begin position="58"/>
        <end position="79"/>
    </location>
</feature>
<evidence type="ECO:0000256" key="5">
    <source>
        <dbReference type="ARBA" id="ARBA00022989"/>
    </source>
</evidence>
<keyword evidence="3" id="KW-1003">Cell membrane</keyword>
<keyword evidence="6 7" id="KW-0472">Membrane</keyword>
<dbReference type="PANTHER" id="PTHR33406:SF6">
    <property type="entry name" value="MEMBRANE PROTEIN YDGH-RELATED"/>
    <property type="match status" value="1"/>
</dbReference>
<feature type="transmembrane region" description="Helical" evidence="7">
    <location>
        <begin position="874"/>
        <end position="895"/>
    </location>
</feature>
<protein>
    <recommendedName>
        <fullName evidence="8">SSD domain-containing protein</fullName>
    </recommendedName>
</protein>
<feature type="domain" description="SSD" evidence="8">
    <location>
        <begin position="268"/>
        <end position="397"/>
    </location>
</feature>
<feature type="transmembrane region" description="Helical" evidence="7">
    <location>
        <begin position="721"/>
        <end position="743"/>
    </location>
</feature>
<dbReference type="Gene3D" id="1.20.1640.10">
    <property type="entry name" value="Multidrug efflux transporter AcrB transmembrane domain"/>
    <property type="match status" value="2"/>
</dbReference>
<reference evidence="9" key="1">
    <citation type="submission" date="2023-08" db="EMBL/GenBank/DDBJ databases">
        <authorList>
            <person name="Chen Y."/>
            <person name="Shah S."/>
            <person name="Dougan E. K."/>
            <person name="Thang M."/>
            <person name="Chan C."/>
        </authorList>
    </citation>
    <scope>NUCLEOTIDE SEQUENCE</scope>
</reference>
<accession>A0AA36NDK9</accession>
<dbReference type="EMBL" id="CAUJNA010003483">
    <property type="protein sequence ID" value="CAJ1403192.1"/>
    <property type="molecule type" value="Genomic_DNA"/>
</dbReference>